<dbReference type="PATRIC" id="fig|465721.4.peg.348"/>
<dbReference type="STRING" id="465721.ACG33_01600"/>
<name>A0A127F860_STEDE</name>
<evidence type="ECO:0000313" key="2">
    <source>
        <dbReference type="EMBL" id="AMN45821.1"/>
    </source>
</evidence>
<protein>
    <recommendedName>
        <fullName evidence="1">TPM domain-containing protein</fullName>
    </recommendedName>
</protein>
<dbReference type="KEGG" id="sdf:ACG33_01600"/>
<evidence type="ECO:0000259" key="1">
    <source>
        <dbReference type="Pfam" id="PF04536"/>
    </source>
</evidence>
<dbReference type="Pfam" id="PF04536">
    <property type="entry name" value="TPM_phosphatase"/>
    <property type="match status" value="1"/>
</dbReference>
<feature type="domain" description="TPM" evidence="1">
    <location>
        <begin position="27"/>
        <end position="141"/>
    </location>
</feature>
<keyword evidence="3" id="KW-1185">Reference proteome</keyword>
<dbReference type="Proteomes" id="UP000070250">
    <property type="component" value="Chromosome"/>
</dbReference>
<evidence type="ECO:0000313" key="3">
    <source>
        <dbReference type="Proteomes" id="UP000070250"/>
    </source>
</evidence>
<dbReference type="OrthoDB" id="5683663at2"/>
<dbReference type="InterPro" id="IPR007621">
    <property type="entry name" value="TPM_dom"/>
</dbReference>
<dbReference type="RefSeq" id="WP_066922666.1">
    <property type="nucleotide sequence ID" value="NZ_CP011971.1"/>
</dbReference>
<dbReference type="PANTHER" id="PTHR30373:SF8">
    <property type="entry name" value="BLL7265 PROTEIN"/>
    <property type="match status" value="1"/>
</dbReference>
<dbReference type="EMBL" id="CP011971">
    <property type="protein sequence ID" value="AMN45821.1"/>
    <property type="molecule type" value="Genomic_DNA"/>
</dbReference>
<sequence length="163" mass="19048">MRIARLFRHLTSTSWGLRRRFDRACLDAIEDAIEQCERGQGGEIRVAIEGKLELVDLMRRITPRERALQVFGQLRTWDTQDNNGVLIYVLWADRDVEIVADRGYNQRVSALQWQDICRRMERWFASGDNTRALILGVREVSELVALHFPKADRNELPNRPVIM</sequence>
<dbReference type="Gene3D" id="3.10.310.50">
    <property type="match status" value="1"/>
</dbReference>
<organism evidence="2 3">
    <name type="scientific">Steroidobacter denitrificans</name>
    <dbReference type="NCBI Taxonomy" id="465721"/>
    <lineage>
        <taxon>Bacteria</taxon>
        <taxon>Pseudomonadati</taxon>
        <taxon>Pseudomonadota</taxon>
        <taxon>Gammaproteobacteria</taxon>
        <taxon>Steroidobacterales</taxon>
        <taxon>Steroidobacteraceae</taxon>
        <taxon>Steroidobacter</taxon>
    </lineage>
</organism>
<dbReference type="PANTHER" id="PTHR30373">
    <property type="entry name" value="UPF0603 PROTEIN YGCG"/>
    <property type="match status" value="1"/>
</dbReference>
<proteinExistence type="predicted"/>
<gene>
    <name evidence="2" type="ORF">ACG33_01600</name>
</gene>
<reference evidence="2 3" key="1">
    <citation type="submission" date="2015-06" db="EMBL/GenBank/DDBJ databases">
        <title>A Comprehensive Approach to Explore the Metabolic and Phylogenetic Diversity of Bacterial Steroid Degradation in the Environment: Testosterone as an Example.</title>
        <authorList>
            <person name="Yang F.-C."/>
            <person name="Chen Y.-L."/>
            <person name="Yu C.-P."/>
            <person name="Tang S.-L."/>
            <person name="Wang P.-H."/>
            <person name="Ismail W."/>
            <person name="Wang C.-H."/>
            <person name="Yang C.-Y."/>
            <person name="Chiang Y.-R."/>
        </authorList>
    </citation>
    <scope>NUCLEOTIDE SEQUENCE [LARGE SCALE GENOMIC DNA]</scope>
    <source>
        <strain evidence="2 3">DSM 18526</strain>
    </source>
</reference>
<accession>A0A127F860</accession>
<dbReference type="AlphaFoldDB" id="A0A127F860"/>